<protein>
    <submittedName>
        <fullName evidence="7">Uncharacterized protein</fullName>
    </submittedName>
</protein>
<dbReference type="Gene3D" id="1.10.287.1490">
    <property type="match status" value="1"/>
</dbReference>
<evidence type="ECO:0000256" key="3">
    <source>
        <dbReference type="ARBA" id="ARBA00022782"/>
    </source>
</evidence>
<evidence type="ECO:0000256" key="5">
    <source>
        <dbReference type="ARBA" id="ARBA00023089"/>
    </source>
</evidence>
<gene>
    <name evidence="7" type="ORF">CDL12_29863</name>
</gene>
<comment type="similarity">
    <text evidence="1">Belongs to the FLX family.</text>
</comment>
<dbReference type="GO" id="GO:0009908">
    <property type="term" value="P:flower development"/>
    <property type="evidence" value="ECO:0007669"/>
    <property type="project" value="UniProtKB-KW"/>
</dbReference>
<dbReference type="GO" id="GO:0030154">
    <property type="term" value="P:cell differentiation"/>
    <property type="evidence" value="ECO:0007669"/>
    <property type="project" value="UniProtKB-KW"/>
</dbReference>
<dbReference type="InterPro" id="IPR040353">
    <property type="entry name" value="FLX/FLX-like"/>
</dbReference>
<dbReference type="AlphaFoldDB" id="A0A2G9FXK3"/>
<dbReference type="PANTHER" id="PTHR33405">
    <property type="entry name" value="PROTEIN FLX-LIKE 2"/>
    <property type="match status" value="1"/>
</dbReference>
<evidence type="ECO:0000313" key="8">
    <source>
        <dbReference type="Proteomes" id="UP000231279"/>
    </source>
</evidence>
<evidence type="ECO:0000256" key="4">
    <source>
        <dbReference type="ARBA" id="ARBA00023054"/>
    </source>
</evidence>
<organism evidence="7 8">
    <name type="scientific">Handroanthus impetiginosus</name>
    <dbReference type="NCBI Taxonomy" id="429701"/>
    <lineage>
        <taxon>Eukaryota</taxon>
        <taxon>Viridiplantae</taxon>
        <taxon>Streptophyta</taxon>
        <taxon>Embryophyta</taxon>
        <taxon>Tracheophyta</taxon>
        <taxon>Spermatophyta</taxon>
        <taxon>Magnoliopsida</taxon>
        <taxon>eudicotyledons</taxon>
        <taxon>Gunneridae</taxon>
        <taxon>Pentapetalae</taxon>
        <taxon>asterids</taxon>
        <taxon>lamiids</taxon>
        <taxon>Lamiales</taxon>
        <taxon>Bignoniaceae</taxon>
        <taxon>Crescentiina</taxon>
        <taxon>Tabebuia alliance</taxon>
        <taxon>Handroanthus</taxon>
    </lineage>
</organism>
<dbReference type="Proteomes" id="UP000231279">
    <property type="component" value="Unassembled WGS sequence"/>
</dbReference>
<dbReference type="EMBL" id="NKXS01009300">
    <property type="protein sequence ID" value="PIM97661.1"/>
    <property type="molecule type" value="Genomic_DNA"/>
</dbReference>
<dbReference type="STRING" id="429701.A0A2G9FXK3"/>
<keyword evidence="4 6" id="KW-0175">Coiled coil</keyword>
<keyword evidence="2" id="KW-0217">Developmental protein</keyword>
<reference evidence="8" key="1">
    <citation type="journal article" date="2018" name="Gigascience">
        <title>Genome assembly of the Pink Ipe (Handroanthus impetiginosus, Bignoniaceae), a highly valued, ecologically keystone Neotropical timber forest tree.</title>
        <authorList>
            <person name="Silva-Junior O.B."/>
            <person name="Grattapaglia D."/>
            <person name="Novaes E."/>
            <person name="Collevatti R.G."/>
        </authorList>
    </citation>
    <scope>NUCLEOTIDE SEQUENCE [LARGE SCALE GENOMIC DNA]</scope>
    <source>
        <strain evidence="8">cv. UFG-1</strain>
    </source>
</reference>
<evidence type="ECO:0000256" key="1">
    <source>
        <dbReference type="ARBA" id="ARBA00005405"/>
    </source>
</evidence>
<dbReference type="PANTHER" id="PTHR33405:SF17">
    <property type="entry name" value="PROTEIN FLC EXPRESSOR"/>
    <property type="match status" value="1"/>
</dbReference>
<keyword evidence="3" id="KW-0221">Differentiation</keyword>
<evidence type="ECO:0000313" key="7">
    <source>
        <dbReference type="EMBL" id="PIM97661.1"/>
    </source>
</evidence>
<keyword evidence="8" id="KW-1185">Reference proteome</keyword>
<keyword evidence="5" id="KW-0287">Flowering</keyword>
<dbReference type="OrthoDB" id="1928946at2759"/>
<evidence type="ECO:0000256" key="6">
    <source>
        <dbReference type="SAM" id="Coils"/>
    </source>
</evidence>
<sequence length="260" mass="29088">MAGRNHMPGSGLNLRSNHHPLEEPRLVQPHRRLAPAEVHLIEDRIAAQSREIQTLLRDNQRLATNHVALKQDVAAAQQEIRRLSATASAVKAERDAQVREVYERSIKLEAEARSTDGLSAELDRVRADIKKLRDEREELSEKLKDIEGDTSRIRLELQQLPGLKAEIEAMQREIQQGRAAVEYERKMHSRNFKLSEAMEKHMISMACEAEKLRSELANAGKAMAAATAANSGPGHVIHQQNLEPGYGGNPLSDSYAVHQV</sequence>
<name>A0A2G9FXK3_9LAMI</name>
<accession>A0A2G9FXK3</accession>
<evidence type="ECO:0000256" key="2">
    <source>
        <dbReference type="ARBA" id="ARBA00022473"/>
    </source>
</evidence>
<comment type="caution">
    <text evidence="7">The sequence shown here is derived from an EMBL/GenBank/DDBJ whole genome shotgun (WGS) entry which is preliminary data.</text>
</comment>
<feature type="coiled-coil region" evidence="6">
    <location>
        <begin position="45"/>
        <end position="180"/>
    </location>
</feature>
<proteinExistence type="inferred from homology"/>